<keyword evidence="3" id="KW-1185">Reference proteome</keyword>
<accession>A0A250XGY3</accession>
<sequence length="112" mass="12118">MLQGDHAGEYSLLEEDARGKALNQGAVQQFPPPPPIPQGGVPGQAGGLMGMPRTVEEALAIIEQYKSRNVKSKRKSKKKEKKGKKERKDKKAKKQKKQKVSSSSGSSDSGSE</sequence>
<evidence type="ECO:0000256" key="1">
    <source>
        <dbReference type="SAM" id="MobiDB-lite"/>
    </source>
</evidence>
<comment type="caution">
    <text evidence="2">The sequence shown here is derived from an EMBL/GenBank/DDBJ whole genome shotgun (WGS) entry which is preliminary data.</text>
</comment>
<gene>
    <name evidence="2" type="ORF">CEUSTIGMA_g9478.t1</name>
</gene>
<evidence type="ECO:0000313" key="2">
    <source>
        <dbReference type="EMBL" id="GAX82050.1"/>
    </source>
</evidence>
<feature type="region of interest" description="Disordered" evidence="1">
    <location>
        <begin position="64"/>
        <end position="112"/>
    </location>
</feature>
<dbReference type="Proteomes" id="UP000232323">
    <property type="component" value="Unassembled WGS sequence"/>
</dbReference>
<feature type="compositionally biased region" description="Low complexity" evidence="1">
    <location>
        <begin position="100"/>
        <end position="112"/>
    </location>
</feature>
<dbReference type="EMBL" id="BEGY01000074">
    <property type="protein sequence ID" value="GAX82050.1"/>
    <property type="molecule type" value="Genomic_DNA"/>
</dbReference>
<feature type="region of interest" description="Disordered" evidence="1">
    <location>
        <begin position="1"/>
        <end position="52"/>
    </location>
</feature>
<protein>
    <submittedName>
        <fullName evidence="2">Uncharacterized protein</fullName>
    </submittedName>
</protein>
<dbReference type="AlphaFoldDB" id="A0A250XGY3"/>
<organism evidence="2 3">
    <name type="scientific">Chlamydomonas eustigma</name>
    <dbReference type="NCBI Taxonomy" id="1157962"/>
    <lineage>
        <taxon>Eukaryota</taxon>
        <taxon>Viridiplantae</taxon>
        <taxon>Chlorophyta</taxon>
        <taxon>core chlorophytes</taxon>
        <taxon>Chlorophyceae</taxon>
        <taxon>CS clade</taxon>
        <taxon>Chlamydomonadales</taxon>
        <taxon>Chlamydomonadaceae</taxon>
        <taxon>Chlamydomonas</taxon>
    </lineage>
</organism>
<proteinExistence type="predicted"/>
<reference evidence="2 3" key="1">
    <citation type="submission" date="2017-08" db="EMBL/GenBank/DDBJ databases">
        <title>Acidophilic green algal genome provides insights into adaptation to an acidic environment.</title>
        <authorList>
            <person name="Hirooka S."/>
            <person name="Hirose Y."/>
            <person name="Kanesaki Y."/>
            <person name="Higuchi S."/>
            <person name="Fujiwara T."/>
            <person name="Onuma R."/>
            <person name="Era A."/>
            <person name="Ohbayashi R."/>
            <person name="Uzuka A."/>
            <person name="Nozaki H."/>
            <person name="Yoshikawa H."/>
            <person name="Miyagishima S.Y."/>
        </authorList>
    </citation>
    <scope>NUCLEOTIDE SEQUENCE [LARGE SCALE GENOMIC DNA]</scope>
    <source>
        <strain evidence="2 3">NIES-2499</strain>
    </source>
</reference>
<evidence type="ECO:0000313" key="3">
    <source>
        <dbReference type="Proteomes" id="UP000232323"/>
    </source>
</evidence>
<name>A0A250XGY3_9CHLO</name>
<feature type="compositionally biased region" description="Basic residues" evidence="1">
    <location>
        <begin position="68"/>
        <end position="99"/>
    </location>
</feature>
<feature type="compositionally biased region" description="Gly residues" evidence="1">
    <location>
        <begin position="40"/>
        <end position="49"/>
    </location>
</feature>